<evidence type="ECO:0000256" key="2">
    <source>
        <dbReference type="ARBA" id="ARBA00023125"/>
    </source>
</evidence>
<dbReference type="Pfam" id="PF02311">
    <property type="entry name" value="AraC_binding"/>
    <property type="match status" value="1"/>
</dbReference>
<organism evidence="5 6">
    <name type="scientific">Paenibacillus eucommiae</name>
    <dbReference type="NCBI Taxonomy" id="1355755"/>
    <lineage>
        <taxon>Bacteria</taxon>
        <taxon>Bacillati</taxon>
        <taxon>Bacillota</taxon>
        <taxon>Bacilli</taxon>
        <taxon>Bacillales</taxon>
        <taxon>Paenibacillaceae</taxon>
        <taxon>Paenibacillus</taxon>
    </lineage>
</organism>
<dbReference type="InterPro" id="IPR037923">
    <property type="entry name" value="HTH-like"/>
</dbReference>
<dbReference type="Gene3D" id="2.60.120.10">
    <property type="entry name" value="Jelly Rolls"/>
    <property type="match status" value="1"/>
</dbReference>
<dbReference type="PANTHER" id="PTHR43280">
    <property type="entry name" value="ARAC-FAMILY TRANSCRIPTIONAL REGULATOR"/>
    <property type="match status" value="1"/>
</dbReference>
<evidence type="ECO:0000313" key="5">
    <source>
        <dbReference type="EMBL" id="MBP1992188.1"/>
    </source>
</evidence>
<dbReference type="SUPFAM" id="SSF51215">
    <property type="entry name" value="Regulatory protein AraC"/>
    <property type="match status" value="1"/>
</dbReference>
<dbReference type="PRINTS" id="PR00032">
    <property type="entry name" value="HTHARAC"/>
</dbReference>
<reference evidence="5 6" key="1">
    <citation type="submission" date="2021-03" db="EMBL/GenBank/DDBJ databases">
        <title>Genomic Encyclopedia of Type Strains, Phase IV (KMG-IV): sequencing the most valuable type-strain genomes for metagenomic binning, comparative biology and taxonomic classification.</title>
        <authorList>
            <person name="Goeker M."/>
        </authorList>
    </citation>
    <scope>NUCLEOTIDE SEQUENCE [LARGE SCALE GENOMIC DNA]</scope>
    <source>
        <strain evidence="5 6">DSM 26048</strain>
    </source>
</reference>
<dbReference type="InterPro" id="IPR014710">
    <property type="entry name" value="RmlC-like_jellyroll"/>
</dbReference>
<dbReference type="PROSITE" id="PS01124">
    <property type="entry name" value="HTH_ARAC_FAMILY_2"/>
    <property type="match status" value="1"/>
</dbReference>
<name>A0ABS4IXE5_9BACL</name>
<gene>
    <name evidence="5" type="ORF">J2Z66_003796</name>
</gene>
<evidence type="ECO:0000259" key="4">
    <source>
        <dbReference type="PROSITE" id="PS01124"/>
    </source>
</evidence>
<dbReference type="Pfam" id="PF12833">
    <property type="entry name" value="HTH_18"/>
    <property type="match status" value="1"/>
</dbReference>
<accession>A0ABS4IXE5</accession>
<dbReference type="SUPFAM" id="SSF46689">
    <property type="entry name" value="Homeodomain-like"/>
    <property type="match status" value="2"/>
</dbReference>
<evidence type="ECO:0000256" key="1">
    <source>
        <dbReference type="ARBA" id="ARBA00023015"/>
    </source>
</evidence>
<dbReference type="InterPro" id="IPR009057">
    <property type="entry name" value="Homeodomain-like_sf"/>
</dbReference>
<dbReference type="SMART" id="SM00342">
    <property type="entry name" value="HTH_ARAC"/>
    <property type="match status" value="1"/>
</dbReference>
<dbReference type="PANTHER" id="PTHR43280:SF2">
    <property type="entry name" value="HTH-TYPE TRANSCRIPTIONAL REGULATOR EXSA"/>
    <property type="match status" value="1"/>
</dbReference>
<dbReference type="Proteomes" id="UP001519287">
    <property type="component" value="Unassembled WGS sequence"/>
</dbReference>
<dbReference type="Gene3D" id="1.10.10.60">
    <property type="entry name" value="Homeodomain-like"/>
    <property type="match status" value="2"/>
</dbReference>
<dbReference type="InterPro" id="IPR003313">
    <property type="entry name" value="AraC-bd"/>
</dbReference>
<sequence length="297" mass="34590">MNYKRYKLREEIMIRSLVTCYYYELSKTFKYSGEKHNFWELLYVDKGEIEVETDSGYYAIKQGDLLFHEPNEFHRLKSNGKIAPNIFVVSFVCNSNPMAYFANNKLFHLGDYERSILAQLMKEGLDAFGPNPTDSSPKVLSFKKEASFASEQLFKISLEAILIQLIRKEQKTKHEKALSTSTRENQAIHFSEKIIKYLEENLHKKITLDHLCAEFGIGRTQINIIFKKTTGIGLIEYVNQLKIDHAKIYIREEAYNITEIAELLGYSSVHYFSRHFKKATDMTPSEYSKTLKAHTFV</sequence>
<dbReference type="InterPro" id="IPR020449">
    <property type="entry name" value="Tscrpt_reg_AraC-type_HTH"/>
</dbReference>
<protein>
    <submittedName>
        <fullName evidence="5">AraC-like DNA-binding protein</fullName>
    </submittedName>
</protein>
<feature type="domain" description="HTH araC/xylS-type" evidence="4">
    <location>
        <begin position="192"/>
        <end position="290"/>
    </location>
</feature>
<dbReference type="InterPro" id="IPR018062">
    <property type="entry name" value="HTH_AraC-typ_CS"/>
</dbReference>
<comment type="caution">
    <text evidence="5">The sequence shown here is derived from an EMBL/GenBank/DDBJ whole genome shotgun (WGS) entry which is preliminary data.</text>
</comment>
<keyword evidence="6" id="KW-1185">Reference proteome</keyword>
<evidence type="ECO:0000256" key="3">
    <source>
        <dbReference type="ARBA" id="ARBA00023163"/>
    </source>
</evidence>
<dbReference type="PROSITE" id="PS00041">
    <property type="entry name" value="HTH_ARAC_FAMILY_1"/>
    <property type="match status" value="1"/>
</dbReference>
<proteinExistence type="predicted"/>
<keyword evidence="2" id="KW-0238">DNA-binding</keyword>
<keyword evidence="3" id="KW-0804">Transcription</keyword>
<evidence type="ECO:0000313" key="6">
    <source>
        <dbReference type="Proteomes" id="UP001519287"/>
    </source>
</evidence>
<dbReference type="EMBL" id="JAGGLB010000012">
    <property type="protein sequence ID" value="MBP1992188.1"/>
    <property type="molecule type" value="Genomic_DNA"/>
</dbReference>
<dbReference type="InterPro" id="IPR018060">
    <property type="entry name" value="HTH_AraC"/>
</dbReference>
<keyword evidence="1" id="KW-0805">Transcription regulation</keyword>